<reference evidence="1" key="1">
    <citation type="submission" date="2014-09" db="EMBL/GenBank/DDBJ databases">
        <authorList>
            <person name="Magalhaes I.L.F."/>
            <person name="Oliveira U."/>
            <person name="Santos F.R."/>
            <person name="Vidigal T.H.D.A."/>
            <person name="Brescovit A.D."/>
            <person name="Santos A.J."/>
        </authorList>
    </citation>
    <scope>NUCLEOTIDE SEQUENCE</scope>
    <source>
        <tissue evidence="1">Shoot tissue taken approximately 20 cm above the soil surface</tissue>
    </source>
</reference>
<evidence type="ECO:0000313" key="1">
    <source>
        <dbReference type="EMBL" id="JAD51110.1"/>
    </source>
</evidence>
<dbReference type="AlphaFoldDB" id="A0A0A9AQE8"/>
<proteinExistence type="predicted"/>
<reference evidence="1" key="2">
    <citation type="journal article" date="2015" name="Data Brief">
        <title>Shoot transcriptome of the giant reed, Arundo donax.</title>
        <authorList>
            <person name="Barrero R.A."/>
            <person name="Guerrero F.D."/>
            <person name="Moolhuijzen P."/>
            <person name="Goolsby J.A."/>
            <person name="Tidwell J."/>
            <person name="Bellgard S.E."/>
            <person name="Bellgard M.I."/>
        </authorList>
    </citation>
    <scope>NUCLEOTIDE SEQUENCE</scope>
    <source>
        <tissue evidence="1">Shoot tissue taken approximately 20 cm above the soil surface</tissue>
    </source>
</reference>
<accession>A0A0A9AQE8</accession>
<name>A0A0A9AQE8_ARUDO</name>
<sequence>MASPYLVPPGIKSDLYWNYGYLKTIFCESVTSSRPKVFNGVENHIGVNILPCITSNKINENYYNSLKSSKNAASMFEILPLVTLKQN</sequence>
<protein>
    <submittedName>
        <fullName evidence="1">Uncharacterized protein</fullName>
    </submittedName>
</protein>
<organism evidence="1">
    <name type="scientific">Arundo donax</name>
    <name type="common">Giant reed</name>
    <name type="synonym">Donax arundinaceus</name>
    <dbReference type="NCBI Taxonomy" id="35708"/>
    <lineage>
        <taxon>Eukaryota</taxon>
        <taxon>Viridiplantae</taxon>
        <taxon>Streptophyta</taxon>
        <taxon>Embryophyta</taxon>
        <taxon>Tracheophyta</taxon>
        <taxon>Spermatophyta</taxon>
        <taxon>Magnoliopsida</taxon>
        <taxon>Liliopsida</taxon>
        <taxon>Poales</taxon>
        <taxon>Poaceae</taxon>
        <taxon>PACMAD clade</taxon>
        <taxon>Arundinoideae</taxon>
        <taxon>Arundineae</taxon>
        <taxon>Arundo</taxon>
    </lineage>
</organism>
<dbReference type="EMBL" id="GBRH01246785">
    <property type="protein sequence ID" value="JAD51110.1"/>
    <property type="molecule type" value="Transcribed_RNA"/>
</dbReference>